<comment type="caution">
    <text evidence="3">The sequence shown here is derived from an EMBL/GenBank/DDBJ whole genome shotgun (WGS) entry which is preliminary data.</text>
</comment>
<proteinExistence type="predicted"/>
<evidence type="ECO:0000313" key="4">
    <source>
        <dbReference type="Proteomes" id="UP000469452"/>
    </source>
</evidence>
<sequence length="562" mass="61734">MSRPRCPSAEDGHDLRMSDDERAIKDALASENQLQRPDRVLPVSLPLSPAARVGRWNAKSNQQSGIPLLSTRMSRAQDTPSLDQVKTDAQRELAPALQRFPLGRSKIPLRLNTSLKPLSTSIRHWSSEVLTTPSSTPREPSALVETEDASLDVMETVDVPSCSTSTASEPERDEEESCDDVDEDKQNVPQPCHSRFSPSHPVFLFRPYSLTPESRPATPMSSPMSSPTSSPLPMDAFETDWSTSFSPPPTKTVSHMERPPPSVARQLLPSSDTVQGTLKRQYVDMRVVVLMVAVAVGVLGWWSQVCIEQLHASMLPALDQLEANVKNRGIVAAMHKRHFPAASTSHLAVQEHLEHLQRMMQNEIHAWQLVKQAILDDQLVYVVALGDMQAMWTDHTNHSPHSLPPLSDIGQHVRAPTWPSMNASKADWTRLTSLQRQRDQLLGEAAVLHTCCVRDIWMQWIQHDAATSQTIERIIDPPDLPMPDDMSWLVYLSGGVIAGALVGAVVATIITLATDVVVDGRLGACRGWSMIINASFFDSLATITDTVSGGGAGPIAPPPRPT</sequence>
<feature type="compositionally biased region" description="Acidic residues" evidence="1">
    <location>
        <begin position="171"/>
        <end position="183"/>
    </location>
</feature>
<organism evidence="3 4">
    <name type="scientific">Aphanomyces astaci</name>
    <name type="common">Crayfish plague agent</name>
    <dbReference type="NCBI Taxonomy" id="112090"/>
    <lineage>
        <taxon>Eukaryota</taxon>
        <taxon>Sar</taxon>
        <taxon>Stramenopiles</taxon>
        <taxon>Oomycota</taxon>
        <taxon>Saprolegniomycetes</taxon>
        <taxon>Saprolegniales</taxon>
        <taxon>Verrucalvaceae</taxon>
        <taxon>Aphanomyces</taxon>
    </lineage>
</organism>
<keyword evidence="2" id="KW-1133">Transmembrane helix</keyword>
<keyword evidence="2" id="KW-0472">Membrane</keyword>
<accession>A0A6A4ZIV5</accession>
<evidence type="ECO:0000313" key="3">
    <source>
        <dbReference type="EMBL" id="KAF0717456.1"/>
    </source>
</evidence>
<feature type="transmembrane region" description="Helical" evidence="2">
    <location>
        <begin position="488"/>
        <end position="513"/>
    </location>
</feature>
<dbReference type="EMBL" id="VJMI01016659">
    <property type="protein sequence ID" value="KAF0717456.1"/>
    <property type="molecule type" value="Genomic_DNA"/>
</dbReference>
<evidence type="ECO:0000256" key="1">
    <source>
        <dbReference type="SAM" id="MobiDB-lite"/>
    </source>
</evidence>
<feature type="region of interest" description="Disordered" evidence="1">
    <location>
        <begin position="158"/>
        <end position="195"/>
    </location>
</feature>
<dbReference type="Proteomes" id="UP000469452">
    <property type="component" value="Unassembled WGS sequence"/>
</dbReference>
<gene>
    <name evidence="3" type="ORF">AaE_010860</name>
</gene>
<feature type="region of interest" description="Disordered" evidence="1">
    <location>
        <begin position="245"/>
        <end position="267"/>
    </location>
</feature>
<dbReference type="AlphaFoldDB" id="A0A6A4ZIV5"/>
<keyword evidence="2" id="KW-0812">Transmembrane</keyword>
<evidence type="ECO:0008006" key="5">
    <source>
        <dbReference type="Google" id="ProtNLM"/>
    </source>
</evidence>
<feature type="non-terminal residue" evidence="3">
    <location>
        <position position="562"/>
    </location>
</feature>
<protein>
    <recommendedName>
        <fullName evidence="5">Transmembrane protein</fullName>
    </recommendedName>
</protein>
<reference evidence="3 4" key="1">
    <citation type="submission" date="2019-06" db="EMBL/GenBank/DDBJ databases">
        <title>Genomics analysis of Aphanomyces spp. identifies a new class of oomycete effector associated with host adaptation.</title>
        <authorList>
            <person name="Gaulin E."/>
        </authorList>
    </citation>
    <scope>NUCLEOTIDE SEQUENCE [LARGE SCALE GENOMIC DNA]</scope>
    <source>
        <strain evidence="3 4">E</strain>
    </source>
</reference>
<name>A0A6A4ZIV5_APHAT</name>
<evidence type="ECO:0000256" key="2">
    <source>
        <dbReference type="SAM" id="Phobius"/>
    </source>
</evidence>